<evidence type="ECO:0000313" key="2">
    <source>
        <dbReference type="Proteomes" id="UP001374599"/>
    </source>
</evidence>
<reference evidence="1" key="1">
    <citation type="submission" date="2023-09" db="EMBL/GenBank/DDBJ databases">
        <title>Vallitalea sediminicola and Vallitalea maricola sp. nov., anaerobic bacteria isolated from marine sediment.</title>
        <authorList>
            <person name="Hirano S."/>
            <person name="Maeda A."/>
            <person name="Terahara T."/>
            <person name="Mori K."/>
            <person name="Hamada M."/>
            <person name="Matsumoto R."/>
            <person name="Kobayashi T."/>
        </authorList>
    </citation>
    <scope>NUCLEOTIDE SEQUENCE</scope>
    <source>
        <strain evidence="1">AN17-2</strain>
    </source>
</reference>
<evidence type="ECO:0000313" key="1">
    <source>
        <dbReference type="EMBL" id="GMQ61038.1"/>
    </source>
</evidence>
<sequence>METVVGVTPTALAISFIVIYFTPSFIYIYDSNSTAKRYICQAICLPLNQEYLKNLDVYY</sequence>
<accession>A0ACB5UEP6</accession>
<keyword evidence="2" id="KW-1185">Reference proteome</keyword>
<dbReference type="EMBL" id="BTPU01000004">
    <property type="protein sequence ID" value="GMQ61038.1"/>
    <property type="molecule type" value="Genomic_DNA"/>
</dbReference>
<gene>
    <name evidence="1" type="ORF">AN2V17_02660</name>
</gene>
<name>A0ACB5UEP6_9FIRM</name>
<comment type="caution">
    <text evidence="1">The sequence shown here is derived from an EMBL/GenBank/DDBJ whole genome shotgun (WGS) entry which is preliminary data.</text>
</comment>
<proteinExistence type="predicted"/>
<organism evidence="1 2">
    <name type="scientific">Vallitalea maricola</name>
    <dbReference type="NCBI Taxonomy" id="3074433"/>
    <lineage>
        <taxon>Bacteria</taxon>
        <taxon>Bacillati</taxon>
        <taxon>Bacillota</taxon>
        <taxon>Clostridia</taxon>
        <taxon>Lachnospirales</taxon>
        <taxon>Vallitaleaceae</taxon>
        <taxon>Vallitalea</taxon>
    </lineage>
</organism>
<protein>
    <submittedName>
        <fullName evidence="1">Uncharacterized protein</fullName>
    </submittedName>
</protein>
<dbReference type="Proteomes" id="UP001374599">
    <property type="component" value="Unassembled WGS sequence"/>
</dbReference>